<dbReference type="EMBL" id="CATOUU010000367">
    <property type="protein sequence ID" value="CAI9926229.1"/>
    <property type="molecule type" value="Genomic_DNA"/>
</dbReference>
<reference evidence="2 3" key="2">
    <citation type="submission" date="2024-07" db="EMBL/GenBank/DDBJ databases">
        <authorList>
            <person name="Akdeniz Z."/>
        </authorList>
    </citation>
    <scope>NUCLEOTIDE SEQUENCE [LARGE SCALE GENOMIC DNA]</scope>
</reference>
<reference evidence="1" key="1">
    <citation type="submission" date="2023-06" db="EMBL/GenBank/DDBJ databases">
        <authorList>
            <person name="Kurt Z."/>
        </authorList>
    </citation>
    <scope>NUCLEOTIDE SEQUENCE</scope>
</reference>
<accession>A0AA86TRB0</accession>
<evidence type="ECO:0000313" key="1">
    <source>
        <dbReference type="EMBL" id="CAI9926229.1"/>
    </source>
</evidence>
<evidence type="ECO:0000313" key="2">
    <source>
        <dbReference type="EMBL" id="CAL6018991.1"/>
    </source>
</evidence>
<keyword evidence="3" id="KW-1185">Reference proteome</keyword>
<protein>
    <submittedName>
        <fullName evidence="1">Uncharacterized protein</fullName>
    </submittedName>
</protein>
<organism evidence="1">
    <name type="scientific">Hexamita inflata</name>
    <dbReference type="NCBI Taxonomy" id="28002"/>
    <lineage>
        <taxon>Eukaryota</taxon>
        <taxon>Metamonada</taxon>
        <taxon>Diplomonadida</taxon>
        <taxon>Hexamitidae</taxon>
        <taxon>Hexamitinae</taxon>
        <taxon>Hexamita</taxon>
    </lineage>
</organism>
<dbReference type="AlphaFoldDB" id="A0AA86TRB0"/>
<proteinExistence type="predicted"/>
<sequence>MPTMKNEAFEPKVIKFFQFQSNQVEDTANLERQKSIQLIEKQIFPKSNFTIMKADMNLFQTKSKVQIERNPWDDMLSDVLKDKFKQEFFEQQNKLETETEKFTCMATNLLRYGNRLWRTFINSWLEDSSRIQHLIFEYYVQSQIVQSIKSNFLLFEKLHLCIQYTFQKQILPLYIYATKESNSKHFCST</sequence>
<gene>
    <name evidence="1" type="ORF">HINF_LOCUS13874</name>
    <name evidence="2" type="ORF">HINF_LOCUS26731</name>
</gene>
<dbReference type="EMBL" id="CAXDID020000082">
    <property type="protein sequence ID" value="CAL6018991.1"/>
    <property type="molecule type" value="Genomic_DNA"/>
</dbReference>
<comment type="caution">
    <text evidence="1">The sequence shown here is derived from an EMBL/GenBank/DDBJ whole genome shotgun (WGS) entry which is preliminary data.</text>
</comment>
<dbReference type="Proteomes" id="UP001642409">
    <property type="component" value="Unassembled WGS sequence"/>
</dbReference>
<evidence type="ECO:0000313" key="3">
    <source>
        <dbReference type="Proteomes" id="UP001642409"/>
    </source>
</evidence>
<name>A0AA86TRB0_9EUKA</name>